<dbReference type="InterPro" id="IPR048493">
    <property type="entry name" value="DUF1980_N"/>
</dbReference>
<dbReference type="PANTHER" id="PTHR40047">
    <property type="entry name" value="UPF0703 PROTEIN YCGQ"/>
    <property type="match status" value="1"/>
</dbReference>
<dbReference type="InterPro" id="IPR015402">
    <property type="entry name" value="DUF1980"/>
</dbReference>
<gene>
    <name evidence="4" type="ORF">J2S00_002574</name>
</gene>
<reference evidence="4 5" key="1">
    <citation type="submission" date="2023-07" db="EMBL/GenBank/DDBJ databases">
        <title>Genomic Encyclopedia of Type Strains, Phase IV (KMG-IV): sequencing the most valuable type-strain genomes for metagenomic binning, comparative biology and taxonomic classification.</title>
        <authorList>
            <person name="Goeker M."/>
        </authorList>
    </citation>
    <scope>NUCLEOTIDE SEQUENCE [LARGE SCALE GENOMIC DNA]</scope>
    <source>
        <strain evidence="4 5">DSM 17740</strain>
    </source>
</reference>
<protein>
    <submittedName>
        <fullName evidence="4">Membrane protein</fullName>
    </submittedName>
</protein>
<keyword evidence="1" id="KW-0812">Transmembrane</keyword>
<evidence type="ECO:0000256" key="1">
    <source>
        <dbReference type="SAM" id="Phobius"/>
    </source>
</evidence>
<comment type="caution">
    <text evidence="4">The sequence shown here is derived from an EMBL/GenBank/DDBJ whole genome shotgun (WGS) entry which is preliminary data.</text>
</comment>
<dbReference type="Proteomes" id="UP001232445">
    <property type="component" value="Unassembled WGS sequence"/>
</dbReference>
<dbReference type="EMBL" id="JAUSUQ010000009">
    <property type="protein sequence ID" value="MDQ0339781.1"/>
    <property type="molecule type" value="Genomic_DNA"/>
</dbReference>
<evidence type="ECO:0000313" key="5">
    <source>
        <dbReference type="Proteomes" id="UP001232445"/>
    </source>
</evidence>
<evidence type="ECO:0000259" key="3">
    <source>
        <dbReference type="Pfam" id="PF21537"/>
    </source>
</evidence>
<organism evidence="4 5">
    <name type="scientific">Caldalkalibacillus uzonensis</name>
    <dbReference type="NCBI Taxonomy" id="353224"/>
    <lineage>
        <taxon>Bacteria</taxon>
        <taxon>Bacillati</taxon>
        <taxon>Bacillota</taxon>
        <taxon>Bacilli</taxon>
        <taxon>Bacillales</taxon>
        <taxon>Bacillaceae</taxon>
        <taxon>Caldalkalibacillus</taxon>
    </lineage>
</organism>
<dbReference type="NCBIfam" id="TIGR03943">
    <property type="entry name" value="TIGR03943 family putative permease subunit"/>
    <property type="match status" value="1"/>
</dbReference>
<evidence type="ECO:0000259" key="2">
    <source>
        <dbReference type="Pfam" id="PF09323"/>
    </source>
</evidence>
<keyword evidence="5" id="KW-1185">Reference proteome</keyword>
<feature type="transmembrane region" description="Helical" evidence="1">
    <location>
        <begin position="90"/>
        <end position="107"/>
    </location>
</feature>
<evidence type="ECO:0000313" key="4">
    <source>
        <dbReference type="EMBL" id="MDQ0339781.1"/>
    </source>
</evidence>
<dbReference type="Pfam" id="PF21537">
    <property type="entry name" value="DUF1980_C"/>
    <property type="match status" value="1"/>
</dbReference>
<dbReference type="InterPro" id="IPR048447">
    <property type="entry name" value="DUF1980_C"/>
</dbReference>
<name>A0ABU0CV53_9BACI</name>
<feature type="domain" description="DUF1980" evidence="3">
    <location>
        <begin position="185"/>
        <end position="315"/>
    </location>
</feature>
<dbReference type="RefSeq" id="WP_307340276.1">
    <property type="nucleotide sequence ID" value="NZ_JAUSUQ010000009.1"/>
</dbReference>
<proteinExistence type="predicted"/>
<feature type="transmembrane region" description="Helical" evidence="1">
    <location>
        <begin position="12"/>
        <end position="36"/>
    </location>
</feature>
<feature type="transmembrane region" description="Helical" evidence="1">
    <location>
        <begin position="42"/>
        <end position="60"/>
    </location>
</feature>
<feature type="domain" description="DUF1980" evidence="2">
    <location>
        <begin position="11"/>
        <end position="122"/>
    </location>
</feature>
<sequence length="320" mass="36360">MEEERGFQHFLRGIILFGFTMLFLSLIFTGNIQYYIAPRMMPFIYFAVAVLLVLSVVQILRSTVKAGTAAEEECGCEGGHQLPDRRWKKVLFYSIFLFPVLSGFLLPDKVLDSSVAAMRGVQLNDGVNTRTLLEKQSELDGLELAEQAEGNASKTADDYLAELEKRELGEHYTYEDLVGATDIEDFYGQLLQEALEQEVVQITDDNFLDMLSVINMYQDQLLGKNFELMGFVYREEGMKADHLVVARFSMTCCTADSGVYGMLTQGEQAKQYEEDTWIRVTGTLVEKDYNGWLIPALDITEITEVEAPETPYVYPSFQFY</sequence>
<dbReference type="InterPro" id="IPR052955">
    <property type="entry name" value="UPF0703_membrane_permease"/>
</dbReference>
<keyword evidence="1" id="KW-1133">Transmembrane helix</keyword>
<keyword evidence="1" id="KW-0472">Membrane</keyword>
<dbReference type="PANTHER" id="PTHR40047:SF1">
    <property type="entry name" value="UPF0703 PROTEIN YCGQ"/>
    <property type="match status" value="1"/>
</dbReference>
<accession>A0ABU0CV53</accession>
<dbReference type="Pfam" id="PF09323">
    <property type="entry name" value="DUF1980"/>
    <property type="match status" value="1"/>
</dbReference>